<keyword evidence="6" id="KW-0472">Membrane</keyword>
<dbReference type="Gene3D" id="3.30.565.10">
    <property type="entry name" value="Histidine kinase-like ATPase, C-terminal domain"/>
    <property type="match status" value="1"/>
</dbReference>
<reference evidence="9" key="1">
    <citation type="submission" date="2016-09" db="EMBL/GenBank/DDBJ databases">
        <title>Genome sequence of Chlorobaculum limnaeum.</title>
        <authorList>
            <person name="Liu Z."/>
            <person name="Tank M."/>
            <person name="Bryant D.A."/>
        </authorList>
    </citation>
    <scope>NUCLEOTIDE SEQUENCE [LARGE SCALE GENOMIC DNA]</scope>
    <source>
        <strain evidence="9">DSM 1677</strain>
    </source>
</reference>
<evidence type="ECO:0000256" key="4">
    <source>
        <dbReference type="PROSITE-ProRule" id="PRU00169"/>
    </source>
</evidence>
<organism evidence="9 10">
    <name type="scientific">Chlorobaculum limnaeum</name>
    <dbReference type="NCBI Taxonomy" id="274537"/>
    <lineage>
        <taxon>Bacteria</taxon>
        <taxon>Pseudomonadati</taxon>
        <taxon>Chlorobiota</taxon>
        <taxon>Chlorobiia</taxon>
        <taxon>Chlorobiales</taxon>
        <taxon>Chlorobiaceae</taxon>
        <taxon>Chlorobaculum</taxon>
    </lineage>
</organism>
<dbReference type="KEGG" id="clz:BIU88_03990"/>
<dbReference type="SMART" id="SM00387">
    <property type="entry name" value="HATPase_c"/>
    <property type="match status" value="1"/>
</dbReference>
<feature type="transmembrane region" description="Helical" evidence="6">
    <location>
        <begin position="110"/>
        <end position="130"/>
    </location>
</feature>
<feature type="domain" description="Histidine kinase" evidence="7">
    <location>
        <begin position="182"/>
        <end position="408"/>
    </location>
</feature>
<keyword evidence="10" id="KW-1185">Reference proteome</keyword>
<protein>
    <recommendedName>
        <fullName evidence="2">histidine kinase</fullName>
        <ecNumber evidence="2">2.7.13.3</ecNumber>
    </recommendedName>
</protein>
<comment type="catalytic activity">
    <reaction evidence="1">
        <text>ATP + protein L-histidine = ADP + protein N-phospho-L-histidine.</text>
        <dbReference type="EC" id="2.7.13.3"/>
    </reaction>
</comment>
<dbReference type="EC" id="2.7.13.3" evidence="2"/>
<feature type="transmembrane region" description="Helical" evidence="6">
    <location>
        <begin position="84"/>
        <end position="105"/>
    </location>
</feature>
<dbReference type="OrthoDB" id="593752at2"/>
<keyword evidence="9" id="KW-0808">Transferase</keyword>
<feature type="domain" description="Response regulatory" evidence="8">
    <location>
        <begin position="557"/>
        <end position="674"/>
    </location>
</feature>
<dbReference type="STRING" id="274537.BIU88_03990"/>
<dbReference type="Pfam" id="PF02518">
    <property type="entry name" value="HATPase_c"/>
    <property type="match status" value="1"/>
</dbReference>
<dbReference type="PANTHER" id="PTHR43719">
    <property type="entry name" value="TWO-COMPONENT HISTIDINE KINASE"/>
    <property type="match status" value="1"/>
</dbReference>
<gene>
    <name evidence="9" type="ORF">BIU88_03990</name>
</gene>
<feature type="coiled-coil region" evidence="5">
    <location>
        <begin position="159"/>
        <end position="186"/>
    </location>
</feature>
<dbReference type="GO" id="GO:0000155">
    <property type="term" value="F:phosphorelay sensor kinase activity"/>
    <property type="evidence" value="ECO:0007669"/>
    <property type="project" value="InterPro"/>
</dbReference>
<evidence type="ECO:0000313" key="9">
    <source>
        <dbReference type="EMBL" id="AOS85002.1"/>
    </source>
</evidence>
<dbReference type="SMART" id="SM00448">
    <property type="entry name" value="REC"/>
    <property type="match status" value="1"/>
</dbReference>
<dbReference type="Gene3D" id="3.40.50.2300">
    <property type="match status" value="2"/>
</dbReference>
<feature type="domain" description="Response regulatory" evidence="8">
    <location>
        <begin position="431"/>
        <end position="542"/>
    </location>
</feature>
<dbReference type="PROSITE" id="PS50109">
    <property type="entry name" value="HIS_KIN"/>
    <property type="match status" value="1"/>
</dbReference>
<dbReference type="PANTHER" id="PTHR43719:SF28">
    <property type="entry name" value="PEROXIDE STRESS-ACTIVATED HISTIDINE KINASE MAK1-RELATED"/>
    <property type="match status" value="1"/>
</dbReference>
<dbReference type="InterPro" id="IPR011006">
    <property type="entry name" value="CheY-like_superfamily"/>
</dbReference>
<dbReference type="CDD" id="cd00075">
    <property type="entry name" value="HATPase"/>
    <property type="match status" value="1"/>
</dbReference>
<evidence type="ECO:0000256" key="6">
    <source>
        <dbReference type="SAM" id="Phobius"/>
    </source>
</evidence>
<evidence type="ECO:0000313" key="10">
    <source>
        <dbReference type="Proteomes" id="UP000095185"/>
    </source>
</evidence>
<feature type="modified residue" description="4-aspartylphosphate" evidence="4">
    <location>
        <position position="606"/>
    </location>
</feature>
<keyword evidence="9" id="KW-0418">Kinase</keyword>
<evidence type="ECO:0000256" key="3">
    <source>
        <dbReference type="ARBA" id="ARBA00022553"/>
    </source>
</evidence>
<dbReference type="SUPFAM" id="SSF52172">
    <property type="entry name" value="CheY-like"/>
    <property type="match status" value="2"/>
</dbReference>
<dbReference type="Gene3D" id="1.10.287.130">
    <property type="match status" value="1"/>
</dbReference>
<evidence type="ECO:0000259" key="7">
    <source>
        <dbReference type="PROSITE" id="PS50109"/>
    </source>
</evidence>
<dbReference type="InterPro" id="IPR036097">
    <property type="entry name" value="HisK_dim/P_sf"/>
</dbReference>
<dbReference type="CDD" id="cd00156">
    <property type="entry name" value="REC"/>
    <property type="match status" value="1"/>
</dbReference>
<evidence type="ECO:0000256" key="1">
    <source>
        <dbReference type="ARBA" id="ARBA00000085"/>
    </source>
</evidence>
<keyword evidence="6" id="KW-0812">Transmembrane</keyword>
<keyword evidence="6" id="KW-1133">Transmembrane helix</keyword>
<dbReference type="InterPro" id="IPR005467">
    <property type="entry name" value="His_kinase_dom"/>
</dbReference>
<dbReference type="InterPro" id="IPR003594">
    <property type="entry name" value="HATPase_dom"/>
</dbReference>
<dbReference type="Proteomes" id="UP000095185">
    <property type="component" value="Chromosome"/>
</dbReference>
<evidence type="ECO:0000259" key="8">
    <source>
        <dbReference type="PROSITE" id="PS50110"/>
    </source>
</evidence>
<dbReference type="CDD" id="cd00082">
    <property type="entry name" value="HisKA"/>
    <property type="match status" value="1"/>
</dbReference>
<dbReference type="PRINTS" id="PR00344">
    <property type="entry name" value="BCTRLSENSOR"/>
</dbReference>
<feature type="transmembrane region" description="Helical" evidence="6">
    <location>
        <begin position="58"/>
        <end position="78"/>
    </location>
</feature>
<accession>A0A1D8D1I2</accession>
<name>A0A1D8D1I2_CHLLM</name>
<dbReference type="CDD" id="cd17546">
    <property type="entry name" value="REC_hyHK_CKI1_RcsC-like"/>
    <property type="match status" value="1"/>
</dbReference>
<keyword evidence="3 4" id="KW-0597">Phosphoprotein</keyword>
<feature type="transmembrane region" description="Helical" evidence="6">
    <location>
        <begin position="29"/>
        <end position="46"/>
    </location>
</feature>
<proteinExistence type="predicted"/>
<evidence type="ECO:0000256" key="2">
    <source>
        <dbReference type="ARBA" id="ARBA00012438"/>
    </source>
</evidence>
<dbReference type="InterPro" id="IPR004358">
    <property type="entry name" value="Sig_transdc_His_kin-like_C"/>
</dbReference>
<dbReference type="InterPro" id="IPR036890">
    <property type="entry name" value="HATPase_C_sf"/>
</dbReference>
<dbReference type="InterPro" id="IPR003661">
    <property type="entry name" value="HisK_dim/P_dom"/>
</dbReference>
<dbReference type="PROSITE" id="PS50110">
    <property type="entry name" value="RESPONSE_REGULATORY"/>
    <property type="match status" value="2"/>
</dbReference>
<dbReference type="InterPro" id="IPR050956">
    <property type="entry name" value="2C_system_His_kinase"/>
</dbReference>
<evidence type="ECO:0000256" key="5">
    <source>
        <dbReference type="SAM" id="Coils"/>
    </source>
</evidence>
<dbReference type="EMBL" id="CP017305">
    <property type="protein sequence ID" value="AOS85002.1"/>
    <property type="molecule type" value="Genomic_DNA"/>
</dbReference>
<keyword evidence="5" id="KW-0175">Coiled coil</keyword>
<comment type="caution">
    <text evidence="4">Lacks conserved residue(s) required for the propagation of feature annotation.</text>
</comment>
<dbReference type="AlphaFoldDB" id="A0A1D8D1I2"/>
<dbReference type="Pfam" id="PF00072">
    <property type="entry name" value="Response_reg"/>
    <property type="match status" value="1"/>
</dbReference>
<dbReference type="SUPFAM" id="SSF47384">
    <property type="entry name" value="Homodimeric domain of signal transducing histidine kinase"/>
    <property type="match status" value="1"/>
</dbReference>
<dbReference type="SUPFAM" id="SSF55874">
    <property type="entry name" value="ATPase domain of HSP90 chaperone/DNA topoisomerase II/histidine kinase"/>
    <property type="match status" value="1"/>
</dbReference>
<sequence>MVVGLLGASAHFLFYFVYVYGFHLPYDNIWLRLIATCLCISLIFIHRFPSSFQPYVSYYWRFTLILSLPFIFTVNLFMNNFNELWLYSEIAMVFILMMFVPNWLIFTIDLILGVVGAVIFYSLSIPNVPLDPEFNIPVYSLVMAFSIFAGYIFSLSNWKSLKELEREKAEEKYRALEALAGSIAHEMRNPLSQIRHNIDEVLHALPHINDEQSIAAAPASTIEIMTKRLNQAQMAVNRGLHVITMTLGNFRSTDVTNEELACLSAMTVTRKALEEYGYASEQERQMIHLKPGEDFLFLGEENSYILVIYNLMVNALQILHSVPDGRIDITIERGESCNRILIRDNGPGIPPDILPKIFDPFFTSGKKGGTGLGLAFCRRVMQSFKAQINCNSEEGRFTEFALEFPVLEQTAINRYESNLYEEYAPFFAGKKMLLAGIPEVYAPLLRRQLAPLKVGLDDADDSDKALEMIEANRYDLVLANVSLPPDGAVKLANDLKNSGRDIPVVASSSSTNPAIETQKGIDALILMPPALPELLGTLKSSMEMVRETLKESLSGKTVLVADDLDFNRRVIKLMLNKLGITILEASNGFEALELLKSQHCDLLIIDMRMPVLDGFETARRIRSTASSWHDIPILGMSGNLDNATMKQAKESGINDSLIKPLKLKPFLQKVTAMLKISQPA</sequence>
<dbReference type="InterPro" id="IPR001789">
    <property type="entry name" value="Sig_transdc_resp-reg_receiver"/>
</dbReference>
<feature type="transmembrane region" description="Helical" evidence="6">
    <location>
        <begin position="136"/>
        <end position="158"/>
    </location>
</feature>